<feature type="non-terminal residue" evidence="1">
    <location>
        <position position="104"/>
    </location>
</feature>
<feature type="non-terminal residue" evidence="1">
    <location>
        <position position="1"/>
    </location>
</feature>
<comment type="caution">
    <text evidence="1">The sequence shown here is derived from an EMBL/GenBank/DDBJ whole genome shotgun (WGS) entry which is preliminary data.</text>
</comment>
<name>A0ABN9CTE3_9NEOB</name>
<proteinExistence type="predicted"/>
<gene>
    <name evidence="1" type="ORF">SPARVUS_LOCUS5579721</name>
</gene>
<protein>
    <submittedName>
        <fullName evidence="1">Uncharacterized protein</fullName>
    </submittedName>
</protein>
<dbReference type="Proteomes" id="UP001162483">
    <property type="component" value="Unassembled WGS sequence"/>
</dbReference>
<sequence length="104" mass="10933">ISALQCHPAVPPTSATHQCPAVPPISAPISATQQCHLAVPPNSASSATSQCCHQHCPSVSRISATYQFRRSVPHHQCRLISVAYQCPAVLPIHATSSVPISAAY</sequence>
<dbReference type="EMBL" id="CATNWA010011766">
    <property type="protein sequence ID" value="CAI9562262.1"/>
    <property type="molecule type" value="Genomic_DNA"/>
</dbReference>
<accession>A0ABN9CTE3</accession>
<keyword evidence="2" id="KW-1185">Reference proteome</keyword>
<evidence type="ECO:0000313" key="1">
    <source>
        <dbReference type="EMBL" id="CAI9562262.1"/>
    </source>
</evidence>
<reference evidence="1" key="1">
    <citation type="submission" date="2023-05" db="EMBL/GenBank/DDBJ databases">
        <authorList>
            <person name="Stuckert A."/>
        </authorList>
    </citation>
    <scope>NUCLEOTIDE SEQUENCE</scope>
</reference>
<organism evidence="1 2">
    <name type="scientific">Staurois parvus</name>
    <dbReference type="NCBI Taxonomy" id="386267"/>
    <lineage>
        <taxon>Eukaryota</taxon>
        <taxon>Metazoa</taxon>
        <taxon>Chordata</taxon>
        <taxon>Craniata</taxon>
        <taxon>Vertebrata</taxon>
        <taxon>Euteleostomi</taxon>
        <taxon>Amphibia</taxon>
        <taxon>Batrachia</taxon>
        <taxon>Anura</taxon>
        <taxon>Neobatrachia</taxon>
        <taxon>Ranoidea</taxon>
        <taxon>Ranidae</taxon>
        <taxon>Staurois</taxon>
    </lineage>
</organism>
<evidence type="ECO:0000313" key="2">
    <source>
        <dbReference type="Proteomes" id="UP001162483"/>
    </source>
</evidence>